<accession>A0AAV5R7Z0</accession>
<dbReference type="CDD" id="cd12148">
    <property type="entry name" value="fungal_TF_MHR"/>
    <property type="match status" value="1"/>
</dbReference>
<feature type="domain" description="Zn(2)-C6 fungal-type" evidence="4">
    <location>
        <begin position="13"/>
        <end position="44"/>
    </location>
</feature>
<gene>
    <name evidence="5" type="ORF">DAPK24_042480</name>
</gene>
<evidence type="ECO:0000313" key="5">
    <source>
        <dbReference type="EMBL" id="GMM47650.1"/>
    </source>
</evidence>
<dbReference type="GO" id="GO:0008270">
    <property type="term" value="F:zinc ion binding"/>
    <property type="evidence" value="ECO:0007669"/>
    <property type="project" value="InterPro"/>
</dbReference>
<name>A0AAV5R7Z0_PICKL</name>
<dbReference type="CDD" id="cd00067">
    <property type="entry name" value="GAL4"/>
    <property type="match status" value="1"/>
</dbReference>
<protein>
    <recommendedName>
        <fullName evidence="4">Zn(2)-C6 fungal-type domain-containing protein</fullName>
    </recommendedName>
</protein>
<evidence type="ECO:0000256" key="2">
    <source>
        <dbReference type="ARBA" id="ARBA00023242"/>
    </source>
</evidence>
<dbReference type="GO" id="GO:0000981">
    <property type="term" value="F:DNA-binding transcription factor activity, RNA polymerase II-specific"/>
    <property type="evidence" value="ECO:0007669"/>
    <property type="project" value="InterPro"/>
</dbReference>
<proteinExistence type="predicted"/>
<feature type="region of interest" description="Disordered" evidence="3">
    <location>
        <begin position="666"/>
        <end position="687"/>
    </location>
</feature>
<sequence length="793" mass="92158">MSKIRKLGRPSLVCSNCKRRKIKCDRNQPCIQCVKSDIGRTCSYDHCDMKPTGFGSSNDSNIDSTSETDSNYTRLKSELFNYPSLEFKKPSFVKEENNIKYEPPLSLEAIFNNNKHFVKFRSLMPFLFNVKENEIYKESQTLNSKVELKVLVDTYTIDEINELINTLFMPNIEAIKERIYFFGKEMIPSTSMAFIPMKTPLEIFDKCIIPHPFEVNKYICKELNDETEYALFAIIFIMVKMVSFTSEFDKSINFKYSLNLSISQLNDSSLKFLSFSNYKEKPTFNSLLAFLLYRMNYFISDSISEHSNAESFFNITLEICYKLGIHIRCDHIEGYEEDHIRRVWNALQFLDCISAFHVGQPLKIDYRYSVPRLFGFWEPIILYFRKIVLSINSVQPITLNEIIDLTQDAIKLFSVFKSFDTLLNENAVKFFFPIIIKCDFLICYETLLLILRLSIDDISKIPVKIDDRDLRLIEDLKLKCECQLFYGMILSTRLIKDISTGNFSKHNGKLLILMKLIFGRYLLLSNNIIFSYLSVFDKAKQSNKPISTLKYNDVSIAELEKYICKELDNITFEDFEYKKMRLLMGSIPKLNEYLIDFYITISENCPMILDGYFNVYFKFLLFVCRLLQVTYEYTDNQTSIDTNFQFKLDDWKIVIDKTTNYFINSGDNNEDNNMSSSSTSNSNTNVKDSLQWGLPTNEVGTNLNADDLKGIDDMFFGLEGNSGMLNSPINGNNKNGELKLNESEALITGSSKHFNTSDWAFLVSNEIRDKLGYAEDNAKESTEFDEIFQMFIE</sequence>
<dbReference type="Proteomes" id="UP001378960">
    <property type="component" value="Unassembled WGS sequence"/>
</dbReference>
<organism evidence="5 6">
    <name type="scientific">Pichia kluyveri</name>
    <name type="common">Yeast</name>
    <dbReference type="NCBI Taxonomy" id="36015"/>
    <lineage>
        <taxon>Eukaryota</taxon>
        <taxon>Fungi</taxon>
        <taxon>Dikarya</taxon>
        <taxon>Ascomycota</taxon>
        <taxon>Saccharomycotina</taxon>
        <taxon>Pichiomycetes</taxon>
        <taxon>Pichiales</taxon>
        <taxon>Pichiaceae</taxon>
        <taxon>Pichia</taxon>
    </lineage>
</organism>
<dbReference type="InterPro" id="IPR050613">
    <property type="entry name" value="Sec_Metabolite_Reg"/>
</dbReference>
<dbReference type="SMART" id="SM00066">
    <property type="entry name" value="GAL4"/>
    <property type="match status" value="1"/>
</dbReference>
<keyword evidence="6" id="KW-1185">Reference proteome</keyword>
<dbReference type="InterPro" id="IPR001138">
    <property type="entry name" value="Zn2Cys6_DnaBD"/>
</dbReference>
<dbReference type="InterPro" id="IPR036864">
    <property type="entry name" value="Zn2-C6_fun-type_DNA-bd_sf"/>
</dbReference>
<dbReference type="PROSITE" id="PS50048">
    <property type="entry name" value="ZN2_CY6_FUNGAL_2"/>
    <property type="match status" value="1"/>
</dbReference>
<dbReference type="GO" id="GO:0005634">
    <property type="term" value="C:nucleus"/>
    <property type="evidence" value="ECO:0007669"/>
    <property type="project" value="UniProtKB-SubCell"/>
</dbReference>
<evidence type="ECO:0000259" key="4">
    <source>
        <dbReference type="PROSITE" id="PS50048"/>
    </source>
</evidence>
<comment type="caution">
    <text evidence="5">The sequence shown here is derived from an EMBL/GenBank/DDBJ whole genome shotgun (WGS) entry which is preliminary data.</text>
</comment>
<dbReference type="PANTHER" id="PTHR31001">
    <property type="entry name" value="UNCHARACTERIZED TRANSCRIPTIONAL REGULATORY PROTEIN"/>
    <property type="match status" value="1"/>
</dbReference>
<dbReference type="Pfam" id="PF00172">
    <property type="entry name" value="Zn_clus"/>
    <property type="match status" value="1"/>
</dbReference>
<comment type="subcellular location">
    <subcellularLocation>
        <location evidence="1">Nucleus</location>
    </subcellularLocation>
</comment>
<dbReference type="Gene3D" id="4.10.240.10">
    <property type="entry name" value="Zn(2)-C6 fungal-type DNA-binding domain"/>
    <property type="match status" value="1"/>
</dbReference>
<dbReference type="SUPFAM" id="SSF57701">
    <property type="entry name" value="Zn2/Cys6 DNA-binding domain"/>
    <property type="match status" value="1"/>
</dbReference>
<evidence type="ECO:0000256" key="3">
    <source>
        <dbReference type="SAM" id="MobiDB-lite"/>
    </source>
</evidence>
<evidence type="ECO:0000313" key="6">
    <source>
        <dbReference type="Proteomes" id="UP001378960"/>
    </source>
</evidence>
<keyword evidence="2" id="KW-0539">Nucleus</keyword>
<reference evidence="5 6" key="1">
    <citation type="journal article" date="2023" name="Elife">
        <title>Identification of key yeast species and microbe-microbe interactions impacting larval growth of Drosophila in the wild.</title>
        <authorList>
            <person name="Mure A."/>
            <person name="Sugiura Y."/>
            <person name="Maeda R."/>
            <person name="Honda K."/>
            <person name="Sakurai N."/>
            <person name="Takahashi Y."/>
            <person name="Watada M."/>
            <person name="Katoh T."/>
            <person name="Gotoh A."/>
            <person name="Gotoh Y."/>
            <person name="Taniguchi I."/>
            <person name="Nakamura K."/>
            <person name="Hayashi T."/>
            <person name="Katayama T."/>
            <person name="Uemura T."/>
            <person name="Hattori Y."/>
        </authorList>
    </citation>
    <scope>NUCLEOTIDE SEQUENCE [LARGE SCALE GENOMIC DNA]</scope>
    <source>
        <strain evidence="5 6">PK-24</strain>
    </source>
</reference>
<evidence type="ECO:0000256" key="1">
    <source>
        <dbReference type="ARBA" id="ARBA00004123"/>
    </source>
</evidence>
<dbReference type="PROSITE" id="PS00463">
    <property type="entry name" value="ZN2_CY6_FUNGAL_1"/>
    <property type="match status" value="1"/>
</dbReference>
<dbReference type="PANTHER" id="PTHR31001:SF90">
    <property type="entry name" value="CENTROMERE DNA-BINDING PROTEIN COMPLEX CBF3 SUBUNIT B"/>
    <property type="match status" value="1"/>
</dbReference>
<dbReference type="AlphaFoldDB" id="A0AAV5R7Z0"/>
<dbReference type="EMBL" id="BTGB01000009">
    <property type="protein sequence ID" value="GMM47650.1"/>
    <property type="molecule type" value="Genomic_DNA"/>
</dbReference>